<dbReference type="AlphaFoldDB" id="A0A061QS73"/>
<gene>
    <name evidence="2" type="ORF">TSPGSL018_23087</name>
</gene>
<sequence length="62" mass="6727">QAESQSLLGGLRRWAGRKTRQGGSKNSIGSRVRSGSSTSAELPLWQERFLPDSGQVLGWKLG</sequence>
<dbReference type="EMBL" id="GBEZ01024450">
    <property type="protein sequence ID" value="JAC62543.1"/>
    <property type="molecule type" value="Transcribed_RNA"/>
</dbReference>
<feature type="non-terminal residue" evidence="2">
    <location>
        <position position="1"/>
    </location>
</feature>
<evidence type="ECO:0000313" key="2">
    <source>
        <dbReference type="EMBL" id="JAC62543.1"/>
    </source>
</evidence>
<name>A0A061QS73_9CHLO</name>
<feature type="compositionally biased region" description="Polar residues" evidence="1">
    <location>
        <begin position="21"/>
        <end position="36"/>
    </location>
</feature>
<evidence type="ECO:0000256" key="1">
    <source>
        <dbReference type="SAM" id="MobiDB-lite"/>
    </source>
</evidence>
<proteinExistence type="predicted"/>
<accession>A0A061QS73</accession>
<organism evidence="2">
    <name type="scientific">Tetraselmis sp. GSL018</name>
    <dbReference type="NCBI Taxonomy" id="582737"/>
    <lineage>
        <taxon>Eukaryota</taxon>
        <taxon>Viridiplantae</taxon>
        <taxon>Chlorophyta</taxon>
        <taxon>core chlorophytes</taxon>
        <taxon>Chlorodendrophyceae</taxon>
        <taxon>Chlorodendrales</taxon>
        <taxon>Chlorodendraceae</taxon>
        <taxon>Tetraselmis</taxon>
    </lineage>
</organism>
<protein>
    <submittedName>
        <fullName evidence="2">Uncharacterized protein</fullName>
    </submittedName>
</protein>
<reference evidence="2" key="1">
    <citation type="submission" date="2014-05" db="EMBL/GenBank/DDBJ databases">
        <title>The transcriptome of the halophilic microalga Tetraselmis sp. GSL018 isolated from the Great Salt Lake, Utah.</title>
        <authorList>
            <person name="Jinkerson R.E."/>
            <person name="D'Adamo S."/>
            <person name="Posewitz M.C."/>
        </authorList>
    </citation>
    <scope>NUCLEOTIDE SEQUENCE</scope>
    <source>
        <strain evidence="2">GSL018</strain>
    </source>
</reference>
<feature type="region of interest" description="Disordered" evidence="1">
    <location>
        <begin position="1"/>
        <end position="36"/>
    </location>
</feature>